<evidence type="ECO:0000313" key="2">
    <source>
        <dbReference type="EMBL" id="CCH58985.1"/>
    </source>
</evidence>
<dbReference type="RefSeq" id="XP_004178504.1">
    <property type="nucleotide sequence ID" value="XM_004178456.1"/>
</dbReference>
<feature type="transmembrane region" description="Helical" evidence="1">
    <location>
        <begin position="7"/>
        <end position="31"/>
    </location>
</feature>
<gene>
    <name evidence="2" type="primary">TBLA0B01420</name>
    <name evidence="2" type="ORF">TBLA_0B01420</name>
</gene>
<organism evidence="2 3">
    <name type="scientific">Henningerozyma blattae (strain ATCC 34711 / CBS 6284 / DSM 70876 / NBRC 10599 / NRRL Y-10934 / UCD 77-7)</name>
    <name type="common">Yeast</name>
    <name type="synonym">Tetrapisispora blattae</name>
    <dbReference type="NCBI Taxonomy" id="1071380"/>
    <lineage>
        <taxon>Eukaryota</taxon>
        <taxon>Fungi</taxon>
        <taxon>Dikarya</taxon>
        <taxon>Ascomycota</taxon>
        <taxon>Saccharomycotina</taxon>
        <taxon>Saccharomycetes</taxon>
        <taxon>Saccharomycetales</taxon>
        <taxon>Saccharomycetaceae</taxon>
        <taxon>Henningerozyma</taxon>
    </lineage>
</organism>
<accession>I2GXY3</accession>
<dbReference type="AlphaFoldDB" id="I2GXY3"/>
<dbReference type="HOGENOM" id="CLU_1455320_0_0_1"/>
<protein>
    <submittedName>
        <fullName evidence="2">Uncharacterized protein</fullName>
    </submittedName>
</protein>
<evidence type="ECO:0000313" key="3">
    <source>
        <dbReference type="Proteomes" id="UP000002866"/>
    </source>
</evidence>
<keyword evidence="1" id="KW-1133">Transmembrane helix</keyword>
<keyword evidence="1" id="KW-0472">Membrane</keyword>
<dbReference type="EMBL" id="HE806317">
    <property type="protein sequence ID" value="CCH58985.1"/>
    <property type="molecule type" value="Genomic_DNA"/>
</dbReference>
<sequence>MDPARSGCVPFFICFFLFVFFFFLLFLFLIFHCQQPARHCPTGTSLEGGRIVARDHAFRALSLPNLHCARECFWLASRGHRAPITLEPRTSCQNPCPRFGHIPNSGQEFYRHSSTFCSSTFSVYGLVSQSPQKQLHMHRHPHIGAQSHAHTHAWPSRCYRFRPHVDLKSGLAQGPVNSVALRCASF</sequence>
<evidence type="ECO:0000256" key="1">
    <source>
        <dbReference type="SAM" id="Phobius"/>
    </source>
</evidence>
<keyword evidence="1" id="KW-0812">Transmembrane</keyword>
<dbReference type="GeneID" id="14494067"/>
<dbReference type="KEGG" id="tbl:TBLA_0B01420"/>
<proteinExistence type="predicted"/>
<dbReference type="InParanoid" id="I2GXY3"/>
<keyword evidence="3" id="KW-1185">Reference proteome</keyword>
<name>I2GXY3_HENB6</name>
<reference evidence="2 3" key="1">
    <citation type="journal article" date="2011" name="Proc. Natl. Acad. Sci. U.S.A.">
        <title>Evolutionary erosion of yeast sex chromosomes by mating-type switching accidents.</title>
        <authorList>
            <person name="Gordon J.L."/>
            <person name="Armisen D."/>
            <person name="Proux-Wera E."/>
            <person name="Oheigeartaigh S.S."/>
            <person name="Byrne K.P."/>
            <person name="Wolfe K.H."/>
        </authorList>
    </citation>
    <scope>NUCLEOTIDE SEQUENCE [LARGE SCALE GENOMIC DNA]</scope>
    <source>
        <strain evidence="3">ATCC 34711 / CBS 6284 / DSM 70876 / NBRC 10599 / NRRL Y-10934 / UCD 77-7</strain>
    </source>
</reference>
<dbReference type="Proteomes" id="UP000002866">
    <property type="component" value="Chromosome 2"/>
</dbReference>